<accession>X0XM25</accession>
<feature type="non-terminal residue" evidence="1">
    <location>
        <position position="260"/>
    </location>
</feature>
<name>X0XM25_9ZZZZ</name>
<gene>
    <name evidence="1" type="ORF">S01H1_51800</name>
</gene>
<dbReference type="AlphaFoldDB" id="X0XM25"/>
<protein>
    <submittedName>
        <fullName evidence="1">Uncharacterized protein</fullName>
    </submittedName>
</protein>
<evidence type="ECO:0000313" key="1">
    <source>
        <dbReference type="EMBL" id="GAG25991.1"/>
    </source>
</evidence>
<reference evidence="1" key="1">
    <citation type="journal article" date="2014" name="Front. Microbiol.">
        <title>High frequency of phylogenetically diverse reductive dehalogenase-homologous genes in deep subseafloor sedimentary metagenomes.</title>
        <authorList>
            <person name="Kawai M."/>
            <person name="Futagami T."/>
            <person name="Toyoda A."/>
            <person name="Takaki Y."/>
            <person name="Nishi S."/>
            <person name="Hori S."/>
            <person name="Arai W."/>
            <person name="Tsubouchi T."/>
            <person name="Morono Y."/>
            <person name="Uchiyama I."/>
            <person name="Ito T."/>
            <person name="Fujiyama A."/>
            <person name="Inagaki F."/>
            <person name="Takami H."/>
        </authorList>
    </citation>
    <scope>NUCLEOTIDE SEQUENCE</scope>
    <source>
        <strain evidence="1">Expedition CK06-06</strain>
    </source>
</reference>
<dbReference type="EMBL" id="BARS01033453">
    <property type="protein sequence ID" value="GAG25991.1"/>
    <property type="molecule type" value="Genomic_DNA"/>
</dbReference>
<comment type="caution">
    <text evidence="1">The sequence shown here is derived from an EMBL/GenBank/DDBJ whole genome shotgun (WGS) entry which is preliminary data.</text>
</comment>
<organism evidence="1">
    <name type="scientific">marine sediment metagenome</name>
    <dbReference type="NCBI Taxonomy" id="412755"/>
    <lineage>
        <taxon>unclassified sequences</taxon>
        <taxon>metagenomes</taxon>
        <taxon>ecological metagenomes</taxon>
    </lineage>
</organism>
<feature type="non-terminal residue" evidence="1">
    <location>
        <position position="1"/>
    </location>
</feature>
<proteinExistence type="predicted"/>
<sequence length="260" mass="29215">ILKRHIPDGDQSWTAGTIVNIDLPRENYWRRVFLHFDPTFASSTNVAGTSIADAFQEIRVLVDNQVLKSYRGAQLASINCLNYGGSLIGAGLDQQADIDAGDDFAMCIDFGLSPTDYRHMVASAELSSFRLQIVWSTLAMLDSHTTTPLFDGNLKIHSDEVVADDIPVDKLGLIQERQVTKLLDATDEVWSIMKLPLGNIYRRFIAWLRLADEYCLKGGELMSSSGFDRFRVTHNGNVTLQSGYTEAFIYEDMFDYRRLG</sequence>